<feature type="domain" description="Enoyl reductase (ER)" evidence="2">
    <location>
        <begin position="13"/>
        <end position="335"/>
    </location>
</feature>
<dbReference type="InterPro" id="IPR052585">
    <property type="entry name" value="Lipid_raft_assoc_Zn_ADH"/>
</dbReference>
<name>A0A1M5JUB7_9GAMM</name>
<dbReference type="InterPro" id="IPR014182">
    <property type="entry name" value="ADH_Zn_typ-1"/>
</dbReference>
<accession>A0A1M5JUB7</accession>
<comment type="similarity">
    <text evidence="1">Belongs to the zinc-containing alcohol dehydrogenase family. Quinone oxidoreductase subfamily.</text>
</comment>
<reference evidence="3 4" key="1">
    <citation type="submission" date="2016-11" db="EMBL/GenBank/DDBJ databases">
        <authorList>
            <person name="Jaros S."/>
            <person name="Januszkiewicz K."/>
            <person name="Wedrychowicz H."/>
        </authorList>
    </citation>
    <scope>NUCLEOTIDE SEQUENCE [LARGE SCALE GENOMIC DNA]</scope>
    <source>
        <strain evidence="3 4">CGMCC 1.7049</strain>
    </source>
</reference>
<dbReference type="STRING" id="490188.SAMN04488068_0197"/>
<proteinExistence type="inferred from homology"/>
<dbReference type="PROSITE" id="PS01162">
    <property type="entry name" value="QOR_ZETA_CRYSTAL"/>
    <property type="match status" value="1"/>
</dbReference>
<dbReference type="GO" id="GO:0008270">
    <property type="term" value="F:zinc ion binding"/>
    <property type="evidence" value="ECO:0007669"/>
    <property type="project" value="InterPro"/>
</dbReference>
<dbReference type="PANTHER" id="PTHR43482">
    <property type="entry name" value="PROTEIN AST1-RELATED"/>
    <property type="match status" value="1"/>
</dbReference>
<dbReference type="AlphaFoldDB" id="A0A1M5JUB7"/>
<evidence type="ECO:0000259" key="2">
    <source>
        <dbReference type="SMART" id="SM00829"/>
    </source>
</evidence>
<dbReference type="NCBIfam" id="TIGR02817">
    <property type="entry name" value="adh_fam_1"/>
    <property type="match status" value="1"/>
</dbReference>
<dbReference type="EMBL" id="FQWZ01000001">
    <property type="protein sequence ID" value="SHG43880.1"/>
    <property type="molecule type" value="Genomic_DNA"/>
</dbReference>
<dbReference type="SUPFAM" id="SSF50129">
    <property type="entry name" value="GroES-like"/>
    <property type="match status" value="1"/>
</dbReference>
<gene>
    <name evidence="3" type="ORF">SAMN04488068_0197</name>
</gene>
<dbReference type="Gene3D" id="3.90.180.10">
    <property type="entry name" value="Medium-chain alcohol dehydrogenases, catalytic domain"/>
    <property type="match status" value="1"/>
</dbReference>
<dbReference type="SUPFAM" id="SSF51735">
    <property type="entry name" value="NAD(P)-binding Rossmann-fold domains"/>
    <property type="match status" value="1"/>
</dbReference>
<dbReference type="Pfam" id="PF13602">
    <property type="entry name" value="ADH_zinc_N_2"/>
    <property type="match status" value="1"/>
</dbReference>
<dbReference type="InterPro" id="IPR002364">
    <property type="entry name" value="Quin_OxRdtase/zeta-crystal_CS"/>
</dbReference>
<dbReference type="InterPro" id="IPR013154">
    <property type="entry name" value="ADH-like_N"/>
</dbReference>
<dbReference type="InterPro" id="IPR020843">
    <property type="entry name" value="ER"/>
</dbReference>
<keyword evidence="4" id="KW-1185">Reference proteome</keyword>
<dbReference type="Proteomes" id="UP000199758">
    <property type="component" value="Unassembled WGS sequence"/>
</dbReference>
<protein>
    <recommendedName>
        <fullName evidence="1">Zinc-type alcohol dehydrogenase-like protein</fullName>
    </recommendedName>
</protein>
<evidence type="ECO:0000313" key="3">
    <source>
        <dbReference type="EMBL" id="SHG43880.1"/>
    </source>
</evidence>
<dbReference type="InterPro" id="IPR036291">
    <property type="entry name" value="NAD(P)-bd_dom_sf"/>
</dbReference>
<dbReference type="RefSeq" id="WP_072892812.1">
    <property type="nucleotide sequence ID" value="NZ_FQWZ01000001.1"/>
</dbReference>
<dbReference type="SMART" id="SM00829">
    <property type="entry name" value="PKS_ER"/>
    <property type="match status" value="1"/>
</dbReference>
<evidence type="ECO:0000313" key="4">
    <source>
        <dbReference type="Proteomes" id="UP000199758"/>
    </source>
</evidence>
<evidence type="ECO:0000256" key="1">
    <source>
        <dbReference type="RuleBase" id="RU364000"/>
    </source>
</evidence>
<dbReference type="Gene3D" id="3.40.50.720">
    <property type="entry name" value="NAD(P)-binding Rossmann-like Domain"/>
    <property type="match status" value="1"/>
</dbReference>
<dbReference type="GO" id="GO:0016491">
    <property type="term" value="F:oxidoreductase activity"/>
    <property type="evidence" value="ECO:0007669"/>
    <property type="project" value="UniProtKB-KW"/>
</dbReference>
<sequence>MKAVALTRYLPIDDPQALFDVELPEPEPGPHDLLVDVEAISVNPVDTKVRAPKDRTEPQPRVLGWDAAGRVLAVGREVRGFQPGDAVYYAGDLTRPGCNAQRQCVDARIAALRPQRLSAAESAALPLTALTAYEALFDGLGIDVDGGRDAGKSLLIIGAAGGVGSIALQLARLAGLRVIGSVSRDATRAWVASLGLTETVDHRQPLPPQLAALGVPEVDYILNCASSDQYWGVCAELLRPRGKACSIVENRQALDQSLYKNKSLTHVWEFMFTRSMYRTADMEQQGRILQRIAAWIDTGTLRTTLHDHDQPICAATLRAAHAELESGRSIGKRVLSGWPGL</sequence>
<organism evidence="3 4">
    <name type="scientific">Hydrocarboniphaga daqingensis</name>
    <dbReference type="NCBI Taxonomy" id="490188"/>
    <lineage>
        <taxon>Bacteria</taxon>
        <taxon>Pseudomonadati</taxon>
        <taxon>Pseudomonadota</taxon>
        <taxon>Gammaproteobacteria</taxon>
        <taxon>Nevskiales</taxon>
        <taxon>Nevskiaceae</taxon>
        <taxon>Hydrocarboniphaga</taxon>
    </lineage>
</organism>
<dbReference type="PANTHER" id="PTHR43482:SF1">
    <property type="entry name" value="PROTEIN AST1-RELATED"/>
    <property type="match status" value="1"/>
</dbReference>
<dbReference type="InterPro" id="IPR011032">
    <property type="entry name" value="GroES-like_sf"/>
</dbReference>
<dbReference type="CDD" id="cd08252">
    <property type="entry name" value="AL_MDR"/>
    <property type="match status" value="1"/>
</dbReference>
<keyword evidence="1" id="KW-0862">Zinc</keyword>
<keyword evidence="1" id="KW-0560">Oxidoreductase</keyword>
<keyword evidence="1" id="KW-0479">Metal-binding</keyword>
<dbReference type="Pfam" id="PF08240">
    <property type="entry name" value="ADH_N"/>
    <property type="match status" value="1"/>
</dbReference>
<dbReference type="OrthoDB" id="9785812at2"/>